<keyword evidence="2 5" id="KW-0378">Hydrolase</keyword>
<dbReference type="PANTHER" id="PTHR43808">
    <property type="entry name" value="ACETYLORNITHINE DEACETYLASE"/>
    <property type="match status" value="1"/>
</dbReference>
<evidence type="ECO:0000259" key="4">
    <source>
        <dbReference type="Pfam" id="PF07687"/>
    </source>
</evidence>
<dbReference type="SUPFAM" id="SSF53187">
    <property type="entry name" value="Zn-dependent exopeptidases"/>
    <property type="match status" value="1"/>
</dbReference>
<evidence type="ECO:0000256" key="3">
    <source>
        <dbReference type="ARBA" id="ARBA00023285"/>
    </source>
</evidence>
<evidence type="ECO:0000313" key="5">
    <source>
        <dbReference type="EMBL" id="WKD49306.1"/>
    </source>
</evidence>
<proteinExistence type="inferred from homology"/>
<dbReference type="EC" id="3.5.1.16" evidence="5"/>
<dbReference type="InterPro" id="IPR010169">
    <property type="entry name" value="AcOrn-deacetyl"/>
</dbReference>
<dbReference type="PANTHER" id="PTHR43808:SF1">
    <property type="entry name" value="ACETYLORNITHINE DEACETYLASE"/>
    <property type="match status" value="1"/>
</dbReference>
<keyword evidence="6" id="KW-1185">Reference proteome</keyword>
<dbReference type="Pfam" id="PF07687">
    <property type="entry name" value="M20_dimer"/>
    <property type="match status" value="1"/>
</dbReference>
<dbReference type="SUPFAM" id="SSF55031">
    <property type="entry name" value="Bacterial exopeptidase dimerisation domain"/>
    <property type="match status" value="1"/>
</dbReference>
<feature type="domain" description="Peptidase M20 dimerisation" evidence="4">
    <location>
        <begin position="182"/>
        <end position="288"/>
    </location>
</feature>
<keyword evidence="1" id="KW-0479">Metal-binding</keyword>
<dbReference type="RefSeq" id="WP_301415096.1">
    <property type="nucleotide sequence ID" value="NZ_CP098023.1"/>
</dbReference>
<organism evidence="5 6">
    <name type="scientific">Microbulbifer spongiae</name>
    <dbReference type="NCBI Taxonomy" id="2944933"/>
    <lineage>
        <taxon>Bacteria</taxon>
        <taxon>Pseudomonadati</taxon>
        <taxon>Pseudomonadota</taxon>
        <taxon>Gammaproteobacteria</taxon>
        <taxon>Cellvibrionales</taxon>
        <taxon>Microbulbiferaceae</taxon>
        <taxon>Microbulbifer</taxon>
    </lineage>
</organism>
<evidence type="ECO:0000256" key="2">
    <source>
        <dbReference type="ARBA" id="ARBA00022801"/>
    </source>
</evidence>
<dbReference type="Proteomes" id="UP001321520">
    <property type="component" value="Chromosome"/>
</dbReference>
<protein>
    <submittedName>
        <fullName evidence="5">Acetylornithine deacetylase</fullName>
        <ecNumber evidence="5">3.5.1.16</ecNumber>
    </submittedName>
</protein>
<dbReference type="HAMAP" id="MF_01108">
    <property type="entry name" value="ArgE"/>
    <property type="match status" value="1"/>
</dbReference>
<reference evidence="5 6" key="1">
    <citation type="submission" date="2022-05" db="EMBL/GenBank/DDBJ databases">
        <title>Microbulbifer sp. nov., isolated from sponge.</title>
        <authorList>
            <person name="Gao L."/>
        </authorList>
    </citation>
    <scope>NUCLEOTIDE SEQUENCE [LARGE SCALE GENOMIC DNA]</scope>
    <source>
        <strain evidence="5 6">MI-G</strain>
    </source>
</reference>
<dbReference type="InterPro" id="IPR036264">
    <property type="entry name" value="Bact_exopeptidase_dim_dom"/>
</dbReference>
<dbReference type="CDD" id="cd03894">
    <property type="entry name" value="M20_ArgE"/>
    <property type="match status" value="1"/>
</dbReference>
<gene>
    <name evidence="5" type="primary">argE</name>
    <name evidence="5" type="ORF">M8T91_15585</name>
</gene>
<dbReference type="GO" id="GO:0008777">
    <property type="term" value="F:acetylornithine deacetylase activity"/>
    <property type="evidence" value="ECO:0007669"/>
    <property type="project" value="UniProtKB-EC"/>
</dbReference>
<dbReference type="NCBIfam" id="NF003474">
    <property type="entry name" value="PRK05111.1"/>
    <property type="match status" value="1"/>
</dbReference>
<dbReference type="InterPro" id="IPR011650">
    <property type="entry name" value="Peptidase_M20_dimer"/>
</dbReference>
<dbReference type="EMBL" id="CP098023">
    <property type="protein sequence ID" value="WKD49306.1"/>
    <property type="molecule type" value="Genomic_DNA"/>
</dbReference>
<dbReference type="Pfam" id="PF01546">
    <property type="entry name" value="Peptidase_M20"/>
    <property type="match status" value="1"/>
</dbReference>
<name>A0ABY9EBH9_9GAMM</name>
<dbReference type="Gene3D" id="3.40.630.10">
    <property type="entry name" value="Zn peptidases"/>
    <property type="match status" value="1"/>
</dbReference>
<dbReference type="InterPro" id="IPR002933">
    <property type="entry name" value="Peptidase_M20"/>
</dbReference>
<dbReference type="Gene3D" id="3.30.70.360">
    <property type="match status" value="1"/>
</dbReference>
<accession>A0ABY9EBH9</accession>
<sequence>MATVRVPELKEQLRQLIACPSISSTDPALDMGNRPLVELLAAWLESLGFGVALMPLEGSPHKVNMIATLGGCADSHSGLVLSGHTDTVPFDQGRWQSDPFTLQERDNRFYGLGTSDMKGFFPLAIEAAKTFVDQPLRQPLTILATADEETSMAGARALVAAGRPRARYAVIGEPTGLRPVRMHKGVMMEAVRITGRSGHSSDPNLGASALEAMHTVIDALLALREEWQQKYQHRGFAVPVPTLNLGCIHGGDNPNRICAATELQFDVRPLPGMPLAELRAELGKRIQASGARSGIHIEIRSLFPGTEPFEQDAHSDLVKAAETLCGQGADSVAFGTEAPYLKRLNIDTIVLGPGDIDQAHQPDEYLGLERIVPMTEILRSLIARFCL</sequence>
<dbReference type="InterPro" id="IPR050072">
    <property type="entry name" value="Peptidase_M20A"/>
</dbReference>
<evidence type="ECO:0000256" key="1">
    <source>
        <dbReference type="ARBA" id="ARBA00022723"/>
    </source>
</evidence>
<keyword evidence="3" id="KW-0170">Cobalt</keyword>
<evidence type="ECO:0000313" key="6">
    <source>
        <dbReference type="Proteomes" id="UP001321520"/>
    </source>
</evidence>
<dbReference type="NCBIfam" id="TIGR01892">
    <property type="entry name" value="AcOrn-deacetyl"/>
    <property type="match status" value="1"/>
</dbReference>